<evidence type="ECO:0000313" key="2">
    <source>
        <dbReference type="Proteomes" id="UP000315369"/>
    </source>
</evidence>
<dbReference type="GO" id="GO:0006508">
    <property type="term" value="P:proteolysis"/>
    <property type="evidence" value="ECO:0007669"/>
    <property type="project" value="InterPro"/>
</dbReference>
<comment type="caution">
    <text evidence="1">The sequence shown here is derived from an EMBL/GenBank/DDBJ whole genome shotgun (WGS) entry which is preliminary data.</text>
</comment>
<dbReference type="GO" id="GO:0005524">
    <property type="term" value="F:ATP binding"/>
    <property type="evidence" value="ECO:0007669"/>
    <property type="project" value="InterPro"/>
</dbReference>
<reference evidence="1 2" key="1">
    <citation type="submission" date="2019-06" db="EMBL/GenBank/DDBJ databases">
        <authorList>
            <person name="Livingstone P."/>
            <person name="Whitworth D."/>
        </authorList>
    </citation>
    <scope>NUCLEOTIDE SEQUENCE [LARGE SCALE GENOMIC DNA]</scope>
    <source>
        <strain evidence="1 2">AM401</strain>
    </source>
</reference>
<name>A0A540X0Z3_9BACT</name>
<proteinExistence type="predicted"/>
<accession>A0A540X0Z3</accession>
<evidence type="ECO:0000313" key="1">
    <source>
        <dbReference type="EMBL" id="TQF14916.1"/>
    </source>
</evidence>
<dbReference type="Gene3D" id="1.20.58.760">
    <property type="entry name" value="Peptidase M41"/>
    <property type="match status" value="1"/>
</dbReference>
<dbReference type="SUPFAM" id="SSF140990">
    <property type="entry name" value="FtsH protease domain-like"/>
    <property type="match status" value="1"/>
</dbReference>
<evidence type="ECO:0008006" key="3">
    <source>
        <dbReference type="Google" id="ProtNLM"/>
    </source>
</evidence>
<dbReference type="RefSeq" id="WP_141643377.1">
    <property type="nucleotide sequence ID" value="NZ_VIFM01000055.1"/>
</dbReference>
<dbReference type="GO" id="GO:0004222">
    <property type="term" value="F:metalloendopeptidase activity"/>
    <property type="evidence" value="ECO:0007669"/>
    <property type="project" value="InterPro"/>
</dbReference>
<dbReference type="GO" id="GO:0004176">
    <property type="term" value="F:ATP-dependent peptidase activity"/>
    <property type="evidence" value="ECO:0007669"/>
    <property type="project" value="InterPro"/>
</dbReference>
<protein>
    <recommendedName>
        <fullName evidence="3">Peptidase M41 domain-containing protein</fullName>
    </recommendedName>
</protein>
<gene>
    <name evidence="1" type="ORF">FJV41_16135</name>
</gene>
<dbReference type="EMBL" id="VIFM01000055">
    <property type="protein sequence ID" value="TQF14916.1"/>
    <property type="molecule type" value="Genomic_DNA"/>
</dbReference>
<organism evidence="1 2">
    <name type="scientific">Myxococcus llanfairpwllgwyngyllgogerychwyrndrobwllllantysiliogogogochensis</name>
    <dbReference type="NCBI Taxonomy" id="2590453"/>
    <lineage>
        <taxon>Bacteria</taxon>
        <taxon>Pseudomonadati</taxon>
        <taxon>Myxococcota</taxon>
        <taxon>Myxococcia</taxon>
        <taxon>Myxococcales</taxon>
        <taxon>Cystobacterineae</taxon>
        <taxon>Myxococcaceae</taxon>
        <taxon>Myxococcus</taxon>
    </lineage>
</organism>
<keyword evidence="2" id="KW-1185">Reference proteome</keyword>
<sequence>MIDFVVRRDPNRDLERALIPGAKPAHLMKATGKIVPDELARSLTLIHESAHAVLATVLRGSLCTRVSVNPRSPATETVSNARDAVAGNEDLIDLAGLYAEIRVAEGELGYSHQHIQNAMHDLEKARARLNASEDEERRWGDCYRPLAMAAIEHFWRAIERVANALADKAELTGAEVEALVKGELPTTPLPDALQGRLKPGF</sequence>
<dbReference type="InterPro" id="IPR037219">
    <property type="entry name" value="Peptidase_M41-like"/>
</dbReference>
<dbReference type="AlphaFoldDB" id="A0A540X0Z3"/>
<dbReference type="Proteomes" id="UP000315369">
    <property type="component" value="Unassembled WGS sequence"/>
</dbReference>